<keyword evidence="3" id="KW-0378">Hydrolase</keyword>
<feature type="region of interest" description="Disordered" evidence="5">
    <location>
        <begin position="1"/>
        <end position="22"/>
    </location>
</feature>
<sequence length="262" mass="26422">MTVEAATGDLSGRGASTPLVDHSWTSLPTRPLVLVPVGSCEQHGPHLPLDTDSVVAVAVASGVASALVDGHPTGSVVVAPVIAYGASGEHQTFPGTVSIGHDALGFQLVELVRSLSTWAGRIVFVNGHGGNVATLSSVVPQMMGEGHEVAWAACAVQGMDSHAGHAETSLMLHLAPSRVDITLAVPGNVAALAELLPTLRSEGVAGVSASGVLGDPTGATAEHGSALLVEMIRDVHSRIMAAAVGRDGRLTRPASTLTGSLT</sequence>
<dbReference type="SUPFAM" id="SSF102215">
    <property type="entry name" value="Creatininase"/>
    <property type="match status" value="1"/>
</dbReference>
<evidence type="ECO:0000313" key="7">
    <source>
        <dbReference type="EMBL" id="CAB4936045.1"/>
    </source>
</evidence>
<protein>
    <submittedName>
        <fullName evidence="6">Unannotated protein</fullName>
    </submittedName>
</protein>
<keyword evidence="2" id="KW-0479">Metal-binding</keyword>
<evidence type="ECO:0000256" key="4">
    <source>
        <dbReference type="ARBA" id="ARBA00022833"/>
    </source>
</evidence>
<accession>A0A6J7CAU6</accession>
<dbReference type="EMBL" id="CAFBPU010000022">
    <property type="protein sequence ID" value="CAB5032825.1"/>
    <property type="molecule type" value="Genomic_DNA"/>
</dbReference>
<dbReference type="Gene3D" id="3.40.50.10310">
    <property type="entry name" value="Creatininase"/>
    <property type="match status" value="1"/>
</dbReference>
<comment type="cofactor">
    <cofactor evidence="1">
        <name>Zn(2+)</name>
        <dbReference type="ChEBI" id="CHEBI:29105"/>
    </cofactor>
</comment>
<evidence type="ECO:0000256" key="3">
    <source>
        <dbReference type="ARBA" id="ARBA00022801"/>
    </source>
</evidence>
<dbReference type="Pfam" id="PF02633">
    <property type="entry name" value="Creatininase"/>
    <property type="match status" value="1"/>
</dbReference>
<evidence type="ECO:0000313" key="6">
    <source>
        <dbReference type="EMBL" id="CAB4852653.1"/>
    </source>
</evidence>
<organism evidence="6">
    <name type="scientific">freshwater metagenome</name>
    <dbReference type="NCBI Taxonomy" id="449393"/>
    <lineage>
        <taxon>unclassified sequences</taxon>
        <taxon>metagenomes</taxon>
        <taxon>ecological metagenomes</taxon>
    </lineage>
</organism>
<keyword evidence="4" id="KW-0862">Zinc</keyword>
<dbReference type="InterPro" id="IPR023871">
    <property type="entry name" value="MftE"/>
</dbReference>
<evidence type="ECO:0000256" key="5">
    <source>
        <dbReference type="SAM" id="MobiDB-lite"/>
    </source>
</evidence>
<evidence type="ECO:0000313" key="8">
    <source>
        <dbReference type="EMBL" id="CAB5032825.1"/>
    </source>
</evidence>
<dbReference type="NCBIfam" id="TIGR03964">
    <property type="entry name" value="mycofact_creat"/>
    <property type="match status" value="1"/>
</dbReference>
<dbReference type="PANTHER" id="PTHR35005:SF1">
    <property type="entry name" value="2-AMINO-5-FORMYLAMINO-6-RIBOSYLAMINOPYRIMIDIN-4(3H)-ONE 5'-MONOPHOSPHATE DEFORMYLASE"/>
    <property type="match status" value="1"/>
</dbReference>
<gene>
    <name evidence="6" type="ORF">UFOPK3268_01750</name>
    <name evidence="7" type="ORF">UFOPK3752_00739</name>
    <name evidence="8" type="ORF">UFOPK4150_01190</name>
</gene>
<reference evidence="6" key="1">
    <citation type="submission" date="2020-05" db="EMBL/GenBank/DDBJ databases">
        <authorList>
            <person name="Chiriac C."/>
            <person name="Salcher M."/>
            <person name="Ghai R."/>
            <person name="Kavagutti S V."/>
        </authorList>
    </citation>
    <scope>NUCLEOTIDE SEQUENCE</scope>
</reference>
<evidence type="ECO:0000256" key="1">
    <source>
        <dbReference type="ARBA" id="ARBA00001947"/>
    </source>
</evidence>
<dbReference type="GO" id="GO:0046872">
    <property type="term" value="F:metal ion binding"/>
    <property type="evidence" value="ECO:0007669"/>
    <property type="project" value="UniProtKB-KW"/>
</dbReference>
<evidence type="ECO:0000256" key="2">
    <source>
        <dbReference type="ARBA" id="ARBA00022723"/>
    </source>
</evidence>
<name>A0A6J7CAU6_9ZZZZ</name>
<dbReference type="InterPro" id="IPR003785">
    <property type="entry name" value="Creatininase/forma_Hydrolase"/>
</dbReference>
<dbReference type="AlphaFoldDB" id="A0A6J7CAU6"/>
<dbReference type="GO" id="GO:0016811">
    <property type="term" value="F:hydrolase activity, acting on carbon-nitrogen (but not peptide) bonds, in linear amides"/>
    <property type="evidence" value="ECO:0007669"/>
    <property type="project" value="TreeGrafter"/>
</dbReference>
<dbReference type="GO" id="GO:0009231">
    <property type="term" value="P:riboflavin biosynthetic process"/>
    <property type="evidence" value="ECO:0007669"/>
    <property type="project" value="TreeGrafter"/>
</dbReference>
<dbReference type="EMBL" id="CAFBIZ010000293">
    <property type="protein sequence ID" value="CAB4852653.1"/>
    <property type="molecule type" value="Genomic_DNA"/>
</dbReference>
<dbReference type="EMBL" id="CAFBND010000021">
    <property type="protein sequence ID" value="CAB4936045.1"/>
    <property type="molecule type" value="Genomic_DNA"/>
</dbReference>
<dbReference type="InterPro" id="IPR024087">
    <property type="entry name" value="Creatininase-like_sf"/>
</dbReference>
<dbReference type="PANTHER" id="PTHR35005">
    <property type="entry name" value="3-DEHYDRO-SCYLLO-INOSOSE HYDROLASE"/>
    <property type="match status" value="1"/>
</dbReference>
<proteinExistence type="predicted"/>